<keyword evidence="1" id="KW-0614">Plasmid</keyword>
<evidence type="ECO:0000313" key="2">
    <source>
        <dbReference type="Proteomes" id="UP000001596"/>
    </source>
</evidence>
<dbReference type="EMBL" id="CP000635">
    <property type="protein sequence ID" value="ACM39325.1"/>
    <property type="molecule type" value="Genomic_DNA"/>
</dbReference>
<protein>
    <submittedName>
        <fullName evidence="1">Uncharacterized protein</fullName>
    </submittedName>
</protein>
<sequence length="101" mass="11032">MAQILERDDIDSFRLQDLTVGQQAARLHLVHRTASRDLPLIQGSASAMIPGAIQSSSNYLWQLCHLVGCQDEPAFDQSGHRILFILGNGSSPIENFEGVSA</sequence>
<geneLocation type="plasmid" evidence="1 2">
    <name>pAtS4b</name>
</geneLocation>
<accession>B9K377</accession>
<dbReference type="AlphaFoldDB" id="B9K377"/>
<organism evidence="1 2">
    <name type="scientific">Allorhizobium ampelinum (strain ATCC BAA-846 / DSM 112012 / S4)</name>
    <name type="common">Agrobacterium vitis (strain S4)</name>
    <dbReference type="NCBI Taxonomy" id="311402"/>
    <lineage>
        <taxon>Bacteria</taxon>
        <taxon>Pseudomonadati</taxon>
        <taxon>Pseudomonadota</taxon>
        <taxon>Alphaproteobacteria</taxon>
        <taxon>Hyphomicrobiales</taxon>
        <taxon>Rhizobiaceae</taxon>
        <taxon>Rhizobium/Agrobacterium group</taxon>
        <taxon>Allorhizobium</taxon>
        <taxon>Allorhizobium ampelinum</taxon>
    </lineage>
</organism>
<keyword evidence="2" id="KW-1185">Reference proteome</keyword>
<name>B9K377_ALLAM</name>
<reference evidence="1 2" key="1">
    <citation type="journal article" date="2009" name="J. Bacteriol.">
        <title>Genome sequences of three Agrobacterium biovars help elucidate the evolution of multichromosome genomes in bacteria.</title>
        <authorList>
            <person name="Slater S.C."/>
            <person name="Goldman B.S."/>
            <person name="Goodner B."/>
            <person name="Setubal J.C."/>
            <person name="Farrand S.K."/>
            <person name="Nester E.W."/>
            <person name="Burr T.J."/>
            <person name="Banta L."/>
            <person name="Dickerman A.W."/>
            <person name="Paulsen I."/>
            <person name="Otten L."/>
            <person name="Suen G."/>
            <person name="Welch R."/>
            <person name="Almeida N.F."/>
            <person name="Arnold F."/>
            <person name="Burton O.T."/>
            <person name="Du Z."/>
            <person name="Ewing A."/>
            <person name="Godsy E."/>
            <person name="Heisel S."/>
            <person name="Houmiel K.L."/>
            <person name="Jhaveri J."/>
            <person name="Lu J."/>
            <person name="Miller N.M."/>
            <person name="Norton S."/>
            <person name="Chen Q."/>
            <person name="Phoolcharoen W."/>
            <person name="Ohlin V."/>
            <person name="Ondrusek D."/>
            <person name="Pride N."/>
            <person name="Stricklin S.L."/>
            <person name="Sun J."/>
            <person name="Wheeler C."/>
            <person name="Wilson L."/>
            <person name="Zhu H."/>
            <person name="Wood D.W."/>
        </authorList>
    </citation>
    <scope>NUCLEOTIDE SEQUENCE [LARGE SCALE GENOMIC DNA]</scope>
    <source>
        <strain evidence="2">S4 / ATCC BAA-846</strain>
        <plasmid evidence="1 2">pAtS4b</plasmid>
    </source>
</reference>
<gene>
    <name evidence="1" type="ordered locus">Avi_9605</name>
</gene>
<dbReference type="Proteomes" id="UP000001596">
    <property type="component" value="Plasmid pAtS4b"/>
</dbReference>
<proteinExistence type="predicted"/>
<dbReference type="KEGG" id="avi:Avi_9605"/>
<dbReference type="HOGENOM" id="CLU_2285463_0_0_5"/>
<evidence type="ECO:0000313" key="1">
    <source>
        <dbReference type="EMBL" id="ACM39325.1"/>
    </source>
</evidence>